<organism evidence="2 3">
    <name type="scientific">Saccharopolyspora oryzae</name>
    <dbReference type="NCBI Taxonomy" id="2997343"/>
    <lineage>
        <taxon>Bacteria</taxon>
        <taxon>Bacillati</taxon>
        <taxon>Actinomycetota</taxon>
        <taxon>Actinomycetes</taxon>
        <taxon>Pseudonocardiales</taxon>
        <taxon>Pseudonocardiaceae</taxon>
        <taxon>Saccharopolyspora</taxon>
    </lineage>
</organism>
<dbReference type="EMBL" id="JAQGLA010000063">
    <property type="protein sequence ID" value="MDA3629266.1"/>
    <property type="molecule type" value="Genomic_DNA"/>
</dbReference>
<feature type="domain" description="DUF397" evidence="1">
    <location>
        <begin position="8"/>
        <end position="31"/>
    </location>
</feature>
<evidence type="ECO:0000259" key="1">
    <source>
        <dbReference type="Pfam" id="PF04149"/>
    </source>
</evidence>
<comment type="caution">
    <text evidence="2">The sequence shown here is derived from an EMBL/GenBank/DDBJ whole genome shotgun (WGS) entry which is preliminary data.</text>
</comment>
<reference evidence="2 3" key="1">
    <citation type="submission" date="2022-11" db="EMBL/GenBank/DDBJ databases">
        <title>Draft genome sequence of Saccharopolyspora sp. WRP15-2 isolated from rhizosphere soils of wild rice in Thailand.</title>
        <authorList>
            <person name="Duangmal K."/>
            <person name="Kammanee S."/>
            <person name="Muangham S."/>
        </authorList>
    </citation>
    <scope>NUCLEOTIDE SEQUENCE [LARGE SCALE GENOMIC DNA]</scope>
    <source>
        <strain evidence="2 3">WRP15-2</strain>
    </source>
</reference>
<dbReference type="Pfam" id="PF04149">
    <property type="entry name" value="DUF397"/>
    <property type="match status" value="2"/>
</dbReference>
<feature type="domain" description="DUF397" evidence="1">
    <location>
        <begin position="33"/>
        <end position="84"/>
    </location>
</feature>
<sequence>MRELPAVRWRKSSRSMNQGACVEVAFVDQRALAEWRKSSYSDDGADCVEVAGGDGVVAARDSKDPGGPVLVFSQARWAAFLAGLNG</sequence>
<keyword evidence="3" id="KW-1185">Reference proteome</keyword>
<evidence type="ECO:0000313" key="3">
    <source>
        <dbReference type="Proteomes" id="UP001210380"/>
    </source>
</evidence>
<name>A0ABT4V789_9PSEU</name>
<protein>
    <submittedName>
        <fullName evidence="2">DUF397 domain-containing protein</fullName>
    </submittedName>
</protein>
<proteinExistence type="predicted"/>
<dbReference type="RefSeq" id="WP_270952261.1">
    <property type="nucleotide sequence ID" value="NZ_JAQGLA010000063.1"/>
</dbReference>
<gene>
    <name evidence="2" type="ORF">OU415_27810</name>
</gene>
<dbReference type="InterPro" id="IPR007278">
    <property type="entry name" value="DUF397"/>
</dbReference>
<accession>A0ABT4V789</accession>
<evidence type="ECO:0000313" key="2">
    <source>
        <dbReference type="EMBL" id="MDA3629266.1"/>
    </source>
</evidence>
<dbReference type="Proteomes" id="UP001210380">
    <property type="component" value="Unassembled WGS sequence"/>
</dbReference>